<keyword evidence="1" id="KW-1133">Transmembrane helix</keyword>
<keyword evidence="1" id="KW-0812">Transmembrane</keyword>
<proteinExistence type="predicted"/>
<dbReference type="NCBIfam" id="TIGR01167">
    <property type="entry name" value="LPXTG_anchor"/>
    <property type="match status" value="1"/>
</dbReference>
<dbReference type="AlphaFoldDB" id="A0A829G8K4"/>
<protein>
    <recommendedName>
        <fullName evidence="4">LPXTG cell wall anchor domain-containing protein</fullName>
    </recommendedName>
</protein>
<evidence type="ECO:0000256" key="1">
    <source>
        <dbReference type="SAM" id="Phobius"/>
    </source>
</evidence>
<keyword evidence="1" id="KW-0472">Membrane</keyword>
<feature type="transmembrane region" description="Helical" evidence="1">
    <location>
        <begin position="50"/>
        <end position="68"/>
    </location>
</feature>
<organism evidence="2 3">
    <name type="scientific">Lacticaseibacillus paracasei subsp. paracasei Lpp123</name>
    <dbReference type="NCBI Taxonomy" id="1256201"/>
    <lineage>
        <taxon>Bacteria</taxon>
        <taxon>Bacillati</taxon>
        <taxon>Bacillota</taxon>
        <taxon>Bacilli</taxon>
        <taxon>Lactobacillales</taxon>
        <taxon>Lactobacillaceae</taxon>
        <taxon>Lacticaseibacillus</taxon>
    </lineage>
</organism>
<name>A0A829G8K4_LACPA</name>
<dbReference type="EMBL" id="ANJW01000912">
    <property type="protein sequence ID" value="EPC49053.1"/>
    <property type="molecule type" value="Genomic_DNA"/>
</dbReference>
<accession>A0A829G8K4</accession>
<reference evidence="2 3" key="1">
    <citation type="journal article" date="2013" name="PLoS ONE">
        <title>Lactobacillus paracasei comparative genomics: towards species pan-genome definition and exploitation of diversity.</title>
        <authorList>
            <person name="Smokvina T."/>
            <person name="Wels M."/>
            <person name="Polka J."/>
            <person name="Chervaux C."/>
            <person name="Brisse S."/>
            <person name="Boekhorst J."/>
            <person name="van Hylckama Vlieg J.E."/>
            <person name="Siezen R.J."/>
        </authorList>
    </citation>
    <scope>NUCLEOTIDE SEQUENCE [LARGE SCALE GENOMIC DNA]</scope>
    <source>
        <strain evidence="2 3">Lpp123</strain>
    </source>
</reference>
<comment type="caution">
    <text evidence="2">The sequence shown here is derived from an EMBL/GenBank/DDBJ whole genome shotgun (WGS) entry which is preliminary data.</text>
</comment>
<evidence type="ECO:0000313" key="3">
    <source>
        <dbReference type="Proteomes" id="UP000014316"/>
    </source>
</evidence>
<evidence type="ECO:0000313" key="2">
    <source>
        <dbReference type="EMBL" id="EPC49053.1"/>
    </source>
</evidence>
<dbReference type="Proteomes" id="UP000014316">
    <property type="component" value="Unassembled WGS sequence"/>
</dbReference>
<evidence type="ECO:0008006" key="4">
    <source>
        <dbReference type="Google" id="ProtNLM"/>
    </source>
</evidence>
<gene>
    <name evidence="2" type="ORF">Lpp123_15646</name>
</gene>
<sequence>MAAKITAAIAALVLKPAPQPDPRQQQVPTKTIVNPDRYLPKTAEASGWELMLAGLATILGVISIVFFWRQHRMAV</sequence>